<evidence type="ECO:0000313" key="2">
    <source>
        <dbReference type="Proteomes" id="UP001500253"/>
    </source>
</evidence>
<dbReference type="Proteomes" id="UP001500253">
    <property type="component" value="Unassembled WGS sequence"/>
</dbReference>
<gene>
    <name evidence="1" type="ORF">GCM10010246_22480</name>
</gene>
<comment type="caution">
    <text evidence="1">The sequence shown here is derived from an EMBL/GenBank/DDBJ whole genome shotgun (WGS) entry which is preliminary data.</text>
</comment>
<sequence>MGGWAPIGPYPPPAAVSGVDQPPEPAGPGGGAVTAGMAGIVGCAYGYGDCCCGPWLYGFGCGAGTPG</sequence>
<protein>
    <submittedName>
        <fullName evidence="1">Uncharacterized protein</fullName>
    </submittedName>
</protein>
<accession>A0ABP5SSC7</accession>
<reference evidence="2" key="1">
    <citation type="journal article" date="2019" name="Int. J. Syst. Evol. Microbiol.">
        <title>The Global Catalogue of Microorganisms (GCM) 10K type strain sequencing project: providing services to taxonomists for standard genome sequencing and annotation.</title>
        <authorList>
            <consortium name="The Broad Institute Genomics Platform"/>
            <consortium name="The Broad Institute Genome Sequencing Center for Infectious Disease"/>
            <person name="Wu L."/>
            <person name="Ma J."/>
        </authorList>
    </citation>
    <scope>NUCLEOTIDE SEQUENCE [LARGE SCALE GENOMIC DNA]</scope>
    <source>
        <strain evidence="2">JCM 4316</strain>
    </source>
</reference>
<dbReference type="EMBL" id="BAAASD010000007">
    <property type="protein sequence ID" value="GAA2337574.1"/>
    <property type="molecule type" value="Genomic_DNA"/>
</dbReference>
<organism evidence="1 2">
    <name type="scientific">Streptomyces cuspidosporus</name>
    <dbReference type="NCBI Taxonomy" id="66882"/>
    <lineage>
        <taxon>Bacteria</taxon>
        <taxon>Bacillati</taxon>
        <taxon>Actinomycetota</taxon>
        <taxon>Actinomycetes</taxon>
        <taxon>Kitasatosporales</taxon>
        <taxon>Streptomycetaceae</taxon>
        <taxon>Streptomyces</taxon>
    </lineage>
</organism>
<proteinExistence type="predicted"/>
<name>A0ABP5SSC7_9ACTN</name>
<keyword evidence="2" id="KW-1185">Reference proteome</keyword>
<evidence type="ECO:0000313" key="1">
    <source>
        <dbReference type="EMBL" id="GAA2337574.1"/>
    </source>
</evidence>